<evidence type="ECO:0000313" key="1">
    <source>
        <dbReference type="EMBL" id="KAF3583703.1"/>
    </source>
</evidence>
<dbReference type="AlphaFoldDB" id="A0A8S9RT95"/>
<protein>
    <recommendedName>
        <fullName evidence="3">RNase H type-1 domain-containing protein</fullName>
    </recommendedName>
</protein>
<organism evidence="1 2">
    <name type="scientific">Brassica cretica</name>
    <name type="common">Mustard</name>
    <dbReference type="NCBI Taxonomy" id="69181"/>
    <lineage>
        <taxon>Eukaryota</taxon>
        <taxon>Viridiplantae</taxon>
        <taxon>Streptophyta</taxon>
        <taxon>Embryophyta</taxon>
        <taxon>Tracheophyta</taxon>
        <taxon>Spermatophyta</taxon>
        <taxon>Magnoliopsida</taxon>
        <taxon>eudicotyledons</taxon>
        <taxon>Gunneridae</taxon>
        <taxon>Pentapetalae</taxon>
        <taxon>rosids</taxon>
        <taxon>malvids</taxon>
        <taxon>Brassicales</taxon>
        <taxon>Brassicaceae</taxon>
        <taxon>Brassiceae</taxon>
        <taxon>Brassica</taxon>
    </lineage>
</organism>
<evidence type="ECO:0008006" key="3">
    <source>
        <dbReference type="Google" id="ProtNLM"/>
    </source>
</evidence>
<evidence type="ECO:0000313" key="2">
    <source>
        <dbReference type="Proteomes" id="UP000712600"/>
    </source>
</evidence>
<gene>
    <name evidence="1" type="ORF">F2Q69_00029573</name>
</gene>
<comment type="caution">
    <text evidence="1">The sequence shown here is derived from an EMBL/GenBank/DDBJ whole genome shotgun (WGS) entry which is preliminary data.</text>
</comment>
<proteinExistence type="predicted"/>
<reference evidence="1" key="1">
    <citation type="submission" date="2019-12" db="EMBL/GenBank/DDBJ databases">
        <title>Genome sequencing and annotation of Brassica cretica.</title>
        <authorList>
            <person name="Studholme D.J."/>
            <person name="Sarris P."/>
        </authorList>
    </citation>
    <scope>NUCLEOTIDE SEQUENCE</scope>
    <source>
        <strain evidence="1">PFS-109/04</strain>
        <tissue evidence="1">Leaf</tissue>
    </source>
</reference>
<sequence length="202" mass="22822">MLEQLVPQEDVPLIRRLAISQSNRDDKFSWGYTKSGLYTVESGYWANSIPTNDMIPPNQKQGTQALCLQSICLVDGSWTSDSHCSGYGWVWLDESGKEQILGICLSCILRVGFFYLQPSGVAVCARILALLCSEKIFLLVLSWRFNECIRSWRVGLETSIFLSPFHMTTSSLMTLSPMSSEVIYVESLGWFVLGFSVRVRLR</sequence>
<accession>A0A8S9RT95</accession>
<name>A0A8S9RT95_BRACR</name>
<dbReference type="Proteomes" id="UP000712600">
    <property type="component" value="Unassembled WGS sequence"/>
</dbReference>
<dbReference type="EMBL" id="QGKX02000088">
    <property type="protein sequence ID" value="KAF3583703.1"/>
    <property type="molecule type" value="Genomic_DNA"/>
</dbReference>